<name>A0A0R1L981_9LACO</name>
<dbReference type="GO" id="GO:0003700">
    <property type="term" value="F:DNA-binding transcription factor activity"/>
    <property type="evidence" value="ECO:0007669"/>
    <property type="project" value="InterPro"/>
</dbReference>
<dbReference type="PRINTS" id="PR00598">
    <property type="entry name" value="HTHMARR"/>
</dbReference>
<dbReference type="InterPro" id="IPR036390">
    <property type="entry name" value="WH_DNA-bd_sf"/>
</dbReference>
<dbReference type="Gene3D" id="1.10.10.10">
    <property type="entry name" value="Winged helix-like DNA-binding domain superfamily/Winged helix DNA-binding domain"/>
    <property type="match status" value="1"/>
</dbReference>
<dbReference type="SUPFAM" id="SSF46785">
    <property type="entry name" value="Winged helix' DNA-binding domain"/>
    <property type="match status" value="1"/>
</dbReference>
<dbReference type="AlphaFoldDB" id="A0A0R1L981"/>
<organism evidence="2 3">
    <name type="scientific">Lentilactobacillus sunkii DSM 19904</name>
    <dbReference type="NCBI Taxonomy" id="1423808"/>
    <lineage>
        <taxon>Bacteria</taxon>
        <taxon>Bacillati</taxon>
        <taxon>Bacillota</taxon>
        <taxon>Bacilli</taxon>
        <taxon>Lactobacillales</taxon>
        <taxon>Lactobacillaceae</taxon>
        <taxon>Lentilactobacillus</taxon>
    </lineage>
</organism>
<dbReference type="SMART" id="SM00347">
    <property type="entry name" value="HTH_MARR"/>
    <property type="match status" value="1"/>
</dbReference>
<evidence type="ECO:0000313" key="3">
    <source>
        <dbReference type="Proteomes" id="UP000051581"/>
    </source>
</evidence>
<sequence length="137" mass="15844">MKDILVALNSAAQNHRSQLFNITKATGLTISEWKLLTQVIAGNTTQEMLSETTKLDISTLSRQLKRLLEKEMIEKTAVGRDKRQLIYKVTEKGSKSSQYVQTEIDQLTDRVFNHWTEEEKNLLKILINRLEKSLNRI</sequence>
<dbReference type="Pfam" id="PF12802">
    <property type="entry name" value="MarR_2"/>
    <property type="match status" value="1"/>
</dbReference>
<dbReference type="InterPro" id="IPR039422">
    <property type="entry name" value="MarR/SlyA-like"/>
</dbReference>
<dbReference type="InterPro" id="IPR000835">
    <property type="entry name" value="HTH_MarR-typ"/>
</dbReference>
<dbReference type="EMBL" id="AZEA01000001">
    <property type="protein sequence ID" value="KRK89796.1"/>
    <property type="molecule type" value="Genomic_DNA"/>
</dbReference>
<dbReference type="GO" id="GO:0006950">
    <property type="term" value="P:response to stress"/>
    <property type="evidence" value="ECO:0007669"/>
    <property type="project" value="TreeGrafter"/>
</dbReference>
<proteinExistence type="predicted"/>
<keyword evidence="3" id="KW-1185">Reference proteome</keyword>
<comment type="caution">
    <text evidence="2">The sequence shown here is derived from an EMBL/GenBank/DDBJ whole genome shotgun (WGS) entry which is preliminary data.</text>
</comment>
<feature type="domain" description="HTH marR-type" evidence="1">
    <location>
        <begin position="1"/>
        <end position="132"/>
    </location>
</feature>
<dbReference type="Proteomes" id="UP000051581">
    <property type="component" value="Unassembled WGS sequence"/>
</dbReference>
<gene>
    <name evidence="2" type="ORF">FD17_GL000032</name>
</gene>
<dbReference type="PROSITE" id="PS50995">
    <property type="entry name" value="HTH_MARR_2"/>
    <property type="match status" value="1"/>
</dbReference>
<protein>
    <submittedName>
        <fullName evidence="2">Regulatory protein MarR</fullName>
    </submittedName>
</protein>
<dbReference type="RefSeq" id="WP_057822597.1">
    <property type="nucleotide sequence ID" value="NZ_AZEA01000001.1"/>
</dbReference>
<dbReference type="OrthoDB" id="2328486at2"/>
<dbReference type="PANTHER" id="PTHR33164:SF99">
    <property type="entry name" value="MARR FAMILY REGULATORY PROTEIN"/>
    <property type="match status" value="1"/>
</dbReference>
<evidence type="ECO:0000259" key="1">
    <source>
        <dbReference type="PROSITE" id="PS50995"/>
    </source>
</evidence>
<accession>A0A0R1L981</accession>
<dbReference type="PANTHER" id="PTHR33164">
    <property type="entry name" value="TRANSCRIPTIONAL REGULATOR, MARR FAMILY"/>
    <property type="match status" value="1"/>
</dbReference>
<reference evidence="2 3" key="1">
    <citation type="journal article" date="2015" name="Genome Announc.">
        <title>Expanding the biotechnology potential of lactobacilli through comparative genomics of 213 strains and associated genera.</title>
        <authorList>
            <person name="Sun Z."/>
            <person name="Harris H.M."/>
            <person name="McCann A."/>
            <person name="Guo C."/>
            <person name="Argimon S."/>
            <person name="Zhang W."/>
            <person name="Yang X."/>
            <person name="Jeffery I.B."/>
            <person name="Cooney J.C."/>
            <person name="Kagawa T.F."/>
            <person name="Liu W."/>
            <person name="Song Y."/>
            <person name="Salvetti E."/>
            <person name="Wrobel A."/>
            <person name="Rasinkangas P."/>
            <person name="Parkhill J."/>
            <person name="Rea M.C."/>
            <person name="O'Sullivan O."/>
            <person name="Ritari J."/>
            <person name="Douillard F.P."/>
            <person name="Paul Ross R."/>
            <person name="Yang R."/>
            <person name="Briner A.E."/>
            <person name="Felis G.E."/>
            <person name="de Vos W.M."/>
            <person name="Barrangou R."/>
            <person name="Klaenhammer T.R."/>
            <person name="Caufield P.W."/>
            <person name="Cui Y."/>
            <person name="Zhang H."/>
            <person name="O'Toole P.W."/>
        </authorList>
    </citation>
    <scope>NUCLEOTIDE SEQUENCE [LARGE SCALE GENOMIC DNA]</scope>
    <source>
        <strain evidence="2 3">DSM 19904</strain>
    </source>
</reference>
<dbReference type="InterPro" id="IPR036388">
    <property type="entry name" value="WH-like_DNA-bd_sf"/>
</dbReference>
<dbReference type="PATRIC" id="fig|1423808.3.peg.32"/>
<evidence type="ECO:0000313" key="2">
    <source>
        <dbReference type="EMBL" id="KRK89796.1"/>
    </source>
</evidence>